<accession>A0A392VGA6</accession>
<reference evidence="1 2" key="1">
    <citation type="journal article" date="2018" name="Front. Plant Sci.">
        <title>Red Clover (Trifolium pratense) and Zigzag Clover (T. medium) - A Picture of Genomic Similarities and Differences.</title>
        <authorList>
            <person name="Dluhosova J."/>
            <person name="Istvanek J."/>
            <person name="Nedelnik J."/>
            <person name="Repkova J."/>
        </authorList>
    </citation>
    <scope>NUCLEOTIDE SEQUENCE [LARGE SCALE GENOMIC DNA]</scope>
    <source>
        <strain evidence="2">cv. 10/8</strain>
        <tissue evidence="1">Leaf</tissue>
    </source>
</reference>
<dbReference type="Proteomes" id="UP000265520">
    <property type="component" value="Unassembled WGS sequence"/>
</dbReference>
<protein>
    <submittedName>
        <fullName evidence="1">Uncharacterized protein</fullName>
    </submittedName>
</protein>
<evidence type="ECO:0000313" key="2">
    <source>
        <dbReference type="Proteomes" id="UP000265520"/>
    </source>
</evidence>
<proteinExistence type="predicted"/>
<comment type="caution">
    <text evidence="1">The sequence shown here is derived from an EMBL/GenBank/DDBJ whole genome shotgun (WGS) entry which is preliminary data.</text>
</comment>
<dbReference type="AlphaFoldDB" id="A0A392VGA6"/>
<name>A0A392VGA6_9FABA</name>
<keyword evidence="2" id="KW-1185">Reference proteome</keyword>
<organism evidence="1 2">
    <name type="scientific">Trifolium medium</name>
    <dbReference type="NCBI Taxonomy" id="97028"/>
    <lineage>
        <taxon>Eukaryota</taxon>
        <taxon>Viridiplantae</taxon>
        <taxon>Streptophyta</taxon>
        <taxon>Embryophyta</taxon>
        <taxon>Tracheophyta</taxon>
        <taxon>Spermatophyta</taxon>
        <taxon>Magnoliopsida</taxon>
        <taxon>eudicotyledons</taxon>
        <taxon>Gunneridae</taxon>
        <taxon>Pentapetalae</taxon>
        <taxon>rosids</taxon>
        <taxon>fabids</taxon>
        <taxon>Fabales</taxon>
        <taxon>Fabaceae</taxon>
        <taxon>Papilionoideae</taxon>
        <taxon>50 kb inversion clade</taxon>
        <taxon>NPAAA clade</taxon>
        <taxon>Hologalegina</taxon>
        <taxon>IRL clade</taxon>
        <taxon>Trifolieae</taxon>
        <taxon>Trifolium</taxon>
    </lineage>
</organism>
<feature type="non-terminal residue" evidence="1">
    <location>
        <position position="72"/>
    </location>
</feature>
<sequence>ICVLPARNILEAAESGDNKGVANVGIWPSDHALNAVRNHLTYLYRLPSHNDIDDVAARHDDLRLIRAALEIA</sequence>
<dbReference type="EMBL" id="LXQA011141638">
    <property type="protein sequence ID" value="MCI86472.1"/>
    <property type="molecule type" value="Genomic_DNA"/>
</dbReference>
<evidence type="ECO:0000313" key="1">
    <source>
        <dbReference type="EMBL" id="MCI86472.1"/>
    </source>
</evidence>
<feature type="non-terminal residue" evidence="1">
    <location>
        <position position="1"/>
    </location>
</feature>